<evidence type="ECO:0000313" key="2">
    <source>
        <dbReference type="Proteomes" id="UP001642540"/>
    </source>
</evidence>
<protein>
    <submittedName>
        <fullName evidence="1">Uncharacterized protein</fullName>
    </submittedName>
</protein>
<sequence>MYTLSAANIRLNNTFNVYAMSLVICSSRSLLVPFASPHVYSFQTKRILLAYTIHSNTYLLFKKIDVSNMIFFVAEKEALFHLQQSHYRHRPHDNHDHPCRAVINIIISS</sequence>
<evidence type="ECO:0000313" key="1">
    <source>
        <dbReference type="EMBL" id="CAL8114980.1"/>
    </source>
</evidence>
<organism evidence="1 2">
    <name type="scientific">Orchesella dallaii</name>
    <dbReference type="NCBI Taxonomy" id="48710"/>
    <lineage>
        <taxon>Eukaryota</taxon>
        <taxon>Metazoa</taxon>
        <taxon>Ecdysozoa</taxon>
        <taxon>Arthropoda</taxon>
        <taxon>Hexapoda</taxon>
        <taxon>Collembola</taxon>
        <taxon>Entomobryomorpha</taxon>
        <taxon>Entomobryoidea</taxon>
        <taxon>Orchesellidae</taxon>
        <taxon>Orchesellinae</taxon>
        <taxon>Orchesella</taxon>
    </lineage>
</organism>
<dbReference type="EMBL" id="CAXLJM020000051">
    <property type="protein sequence ID" value="CAL8114980.1"/>
    <property type="molecule type" value="Genomic_DNA"/>
</dbReference>
<comment type="caution">
    <text evidence="1">The sequence shown here is derived from an EMBL/GenBank/DDBJ whole genome shotgun (WGS) entry which is preliminary data.</text>
</comment>
<keyword evidence="2" id="KW-1185">Reference proteome</keyword>
<name>A0ABP1QZ36_9HEXA</name>
<dbReference type="Proteomes" id="UP001642540">
    <property type="component" value="Unassembled WGS sequence"/>
</dbReference>
<reference evidence="1 2" key="1">
    <citation type="submission" date="2024-08" db="EMBL/GenBank/DDBJ databases">
        <authorList>
            <person name="Cucini C."/>
            <person name="Frati F."/>
        </authorList>
    </citation>
    <scope>NUCLEOTIDE SEQUENCE [LARGE SCALE GENOMIC DNA]</scope>
</reference>
<gene>
    <name evidence="1" type="ORF">ODALV1_LOCUS16687</name>
</gene>
<proteinExistence type="predicted"/>
<accession>A0ABP1QZ36</accession>